<evidence type="ECO:0000313" key="1">
    <source>
        <dbReference type="EMBL" id="OCQ20042.1"/>
    </source>
</evidence>
<accession>A0A1C0TMQ4</accession>
<proteinExistence type="predicted"/>
<sequence>MAKINHANYMLQLGKYKFSVSTAAFQKMQFNTQYRWKTLDTQTDQTTPVQQFIGVGKQELELEGTIFPQLVTDGLKQLDRMRAEAAKGEPLTLTYVEESGKSTPSVGRVLDKWVITDINETRTLYLNDGIPREIQFTMKLSRYDGNEGAQS</sequence>
<name>A0A1C0TMQ4_9GAMM</name>
<dbReference type="Pfam" id="PF06995">
    <property type="entry name" value="Phage_P2_GpU"/>
    <property type="match status" value="1"/>
</dbReference>
<evidence type="ECO:0008006" key="3">
    <source>
        <dbReference type="Google" id="ProtNLM"/>
    </source>
</evidence>
<comment type="caution">
    <text evidence="1">The sequence shown here is derived from an EMBL/GenBank/DDBJ whole genome shotgun (WGS) entry which is preliminary data.</text>
</comment>
<organism evidence="1 2">
    <name type="scientific">Pseudoalteromonas luteoviolacea</name>
    <dbReference type="NCBI Taxonomy" id="43657"/>
    <lineage>
        <taxon>Bacteria</taxon>
        <taxon>Pseudomonadati</taxon>
        <taxon>Pseudomonadota</taxon>
        <taxon>Gammaproteobacteria</taxon>
        <taxon>Alteromonadales</taxon>
        <taxon>Pseudoalteromonadaceae</taxon>
        <taxon>Pseudoalteromonas</taxon>
    </lineage>
</organism>
<dbReference type="RefSeq" id="WP_065792093.1">
    <property type="nucleotide sequence ID" value="NZ_JAGJED010000007.1"/>
</dbReference>
<reference evidence="2" key="1">
    <citation type="submission" date="2016-07" db="EMBL/GenBank/DDBJ databases">
        <authorList>
            <person name="Florea S."/>
            <person name="Webb J.S."/>
            <person name="Jaromczyk J."/>
            <person name="Schardl C.L."/>
        </authorList>
    </citation>
    <scope>NUCLEOTIDE SEQUENCE [LARGE SCALE GENOMIC DNA]</scope>
    <source>
        <strain evidence="2">IPB1</strain>
    </source>
</reference>
<dbReference type="Proteomes" id="UP000093366">
    <property type="component" value="Unassembled WGS sequence"/>
</dbReference>
<dbReference type="AlphaFoldDB" id="A0A1C0TMQ4"/>
<dbReference type="InterPro" id="IPR009734">
    <property type="entry name" value="Myoviridae_GpU"/>
</dbReference>
<gene>
    <name evidence="1" type="ORF">A7985_19330</name>
</gene>
<dbReference type="OrthoDB" id="1550902at2"/>
<dbReference type="EMBL" id="MAUJ01000007">
    <property type="protein sequence ID" value="OCQ20042.1"/>
    <property type="molecule type" value="Genomic_DNA"/>
</dbReference>
<protein>
    <recommendedName>
        <fullName evidence="3">Phage tail protein</fullName>
    </recommendedName>
</protein>
<evidence type="ECO:0000313" key="2">
    <source>
        <dbReference type="Proteomes" id="UP000093366"/>
    </source>
</evidence>